<comment type="caution">
    <text evidence="6">The sequence shown here is derived from an EMBL/GenBank/DDBJ whole genome shotgun (WGS) entry which is preliminary data.</text>
</comment>
<dbReference type="GO" id="GO:0043504">
    <property type="term" value="P:mitochondrial DNA repair"/>
    <property type="evidence" value="ECO:0007669"/>
    <property type="project" value="EnsemblFungi"/>
</dbReference>
<dbReference type="EMBL" id="LLZZ01000130">
    <property type="protein sequence ID" value="KTB01704.1"/>
    <property type="molecule type" value="Genomic_DNA"/>
</dbReference>
<dbReference type="GO" id="GO:0005634">
    <property type="term" value="C:nucleus"/>
    <property type="evidence" value="ECO:0007669"/>
    <property type="project" value="UniProtKB-SubCell"/>
</dbReference>
<dbReference type="PANTHER" id="PTHR12132:SF2">
    <property type="entry name" value="DNA REPAIR PROTEIN RAD59"/>
    <property type="match status" value="1"/>
</dbReference>
<dbReference type="VEuPathDB" id="FungiDB:B1J91_D00902g"/>
<evidence type="ECO:0000256" key="2">
    <source>
        <dbReference type="ARBA" id="ARBA00022763"/>
    </source>
</evidence>
<dbReference type="InterPro" id="IPR016810">
    <property type="entry name" value="Rad59"/>
</dbReference>
<evidence type="ECO:0000256" key="1">
    <source>
        <dbReference type="ARBA" id="ARBA00006638"/>
    </source>
</evidence>
<dbReference type="PANTHER" id="PTHR12132">
    <property type="entry name" value="DNA REPAIR AND RECOMBINATION PROTEIN RAD52, RAD59"/>
    <property type="match status" value="1"/>
</dbReference>
<dbReference type="GO" id="GO:2000278">
    <property type="term" value="P:regulation of DNA biosynthetic process"/>
    <property type="evidence" value="ECO:0007669"/>
    <property type="project" value="EnsemblFungi"/>
</dbReference>
<sequence>MDGKVTYEGAVYSSGPGVEVGDIVFVEDWDGRPASEWSVQRIGVLQSKIERYTYQIYHSNRYGKHNLSKLIPRHVLVGFANEVFGFDGWKTDIEFVETKDGFPGSTSSISIADKISADSGGGAGALADRYTVIAEASVKVTLKDGTNTRMTGFSRATTPSKIESFNKAKKEAVNDALKKALLSFEKIILEHELKTKNDFYVDGLYGSKAQKI</sequence>
<reference evidence="6 7" key="1">
    <citation type="submission" date="2015-10" db="EMBL/GenBank/DDBJ databases">
        <title>Draft genomes sequences of Candida glabrata isolates 1A, 1B, 2A, 2B, 3A and 3B.</title>
        <authorList>
            <person name="Haavelsrud O.E."/>
            <person name="Gaustad P."/>
        </authorList>
    </citation>
    <scope>NUCLEOTIDE SEQUENCE [LARGE SCALE GENOMIC DNA]</scope>
    <source>
        <strain evidence="6">910700640</strain>
    </source>
</reference>
<protein>
    <recommendedName>
        <fullName evidence="5">DNA repair protein RAD59</fullName>
    </recommendedName>
</protein>
<accession>A0A0W0DWK0</accession>
<dbReference type="VEuPathDB" id="FungiDB:GVI51_D00803"/>
<name>A0A0W0DWK0_CANGB</name>
<organism evidence="6 7">
    <name type="scientific">Candida glabrata</name>
    <name type="common">Yeast</name>
    <name type="synonym">Torulopsis glabrata</name>
    <dbReference type="NCBI Taxonomy" id="5478"/>
    <lineage>
        <taxon>Eukaryota</taxon>
        <taxon>Fungi</taxon>
        <taxon>Dikarya</taxon>
        <taxon>Ascomycota</taxon>
        <taxon>Saccharomycotina</taxon>
        <taxon>Saccharomycetes</taxon>
        <taxon>Saccharomycetales</taxon>
        <taxon>Saccharomycetaceae</taxon>
        <taxon>Nakaseomyces</taxon>
    </lineage>
</organism>
<dbReference type="SUPFAM" id="SSF54768">
    <property type="entry name" value="dsRNA-binding domain-like"/>
    <property type="match status" value="1"/>
</dbReference>
<keyword evidence="5" id="KW-0539">Nucleus</keyword>
<dbReference type="InterPro" id="IPR007232">
    <property type="entry name" value="Rad52_Rad59_Rad22"/>
</dbReference>
<keyword evidence="4 5" id="KW-0234">DNA repair</keyword>
<comment type="similarity">
    <text evidence="1 5">Belongs to the RAD52 family.</text>
</comment>
<evidence type="ECO:0000256" key="3">
    <source>
        <dbReference type="ARBA" id="ARBA00023172"/>
    </source>
</evidence>
<dbReference type="GO" id="GO:0006277">
    <property type="term" value="P:DNA amplification"/>
    <property type="evidence" value="ECO:0007669"/>
    <property type="project" value="EnsemblFungi"/>
</dbReference>
<evidence type="ECO:0000256" key="5">
    <source>
        <dbReference type="PIRNR" id="PIRNR022936"/>
    </source>
</evidence>
<dbReference type="PIRSF" id="PIRSF022936">
    <property type="entry name" value="RAD59_fungi"/>
    <property type="match status" value="1"/>
</dbReference>
<dbReference type="Pfam" id="PF04098">
    <property type="entry name" value="Rad52_Rad22"/>
    <property type="match status" value="1"/>
</dbReference>
<dbReference type="Gene3D" id="3.30.390.80">
    <property type="entry name" value="DNA repair protein Rad52/59/22"/>
    <property type="match status" value="1"/>
</dbReference>
<evidence type="ECO:0000313" key="6">
    <source>
        <dbReference type="EMBL" id="KTB01704.1"/>
    </source>
</evidence>
<comment type="subcellular location">
    <subcellularLocation>
        <location evidence="5">Nucleus</location>
    </subcellularLocation>
</comment>
<dbReference type="VEuPathDB" id="FungiDB:CAGL0D00902g"/>
<keyword evidence="2 5" id="KW-0227">DNA damage</keyword>
<dbReference type="VEuPathDB" id="FungiDB:GWK60_D01023"/>
<gene>
    <name evidence="6" type="ORF">AO440_000645</name>
</gene>
<dbReference type="GO" id="GO:0000724">
    <property type="term" value="P:double-strand break repair via homologous recombination"/>
    <property type="evidence" value="ECO:0007669"/>
    <property type="project" value="TreeGrafter"/>
</dbReference>
<dbReference type="AlphaFoldDB" id="A0A0W0DWK0"/>
<evidence type="ECO:0000313" key="7">
    <source>
        <dbReference type="Proteomes" id="UP000054886"/>
    </source>
</evidence>
<dbReference type="InterPro" id="IPR042525">
    <property type="entry name" value="Rad52_Rad59_Rad22_sf"/>
</dbReference>
<evidence type="ECO:0000256" key="4">
    <source>
        <dbReference type="ARBA" id="ARBA00023204"/>
    </source>
</evidence>
<dbReference type="InterPro" id="IPR041247">
    <property type="entry name" value="Rad52_fam"/>
</dbReference>
<dbReference type="GO" id="GO:0045002">
    <property type="term" value="P:double-strand break repair via single-strand annealing"/>
    <property type="evidence" value="ECO:0007669"/>
    <property type="project" value="EnsemblFungi"/>
</dbReference>
<keyword evidence="3 5" id="KW-0233">DNA recombination</keyword>
<dbReference type="GO" id="GO:0000722">
    <property type="term" value="P:telomere maintenance via recombination"/>
    <property type="evidence" value="ECO:0007669"/>
    <property type="project" value="EnsemblFungi"/>
</dbReference>
<dbReference type="Proteomes" id="UP000054886">
    <property type="component" value="Unassembled WGS sequence"/>
</dbReference>
<comment type="subunit">
    <text evidence="5">Interacts with RAD51 and RAD52.</text>
</comment>
<dbReference type="GO" id="GO:0005759">
    <property type="term" value="C:mitochondrial matrix"/>
    <property type="evidence" value="ECO:0007669"/>
    <property type="project" value="EnsemblFungi"/>
</dbReference>
<proteinExistence type="inferred from homology"/>
<comment type="function">
    <text evidence="5">Involved in the repair of double-strand breaks in DNA during vegetative growth via recombination and single-strand annealing. Anneals complementary single-stranded DNA.</text>
</comment>